<dbReference type="Pfam" id="PF07690">
    <property type="entry name" value="MFS_1"/>
    <property type="match status" value="1"/>
</dbReference>
<dbReference type="NCBIfam" id="TIGR00901">
    <property type="entry name" value="2A0125"/>
    <property type="match status" value="1"/>
</dbReference>
<dbReference type="InterPro" id="IPR020846">
    <property type="entry name" value="MFS_dom"/>
</dbReference>
<evidence type="ECO:0000256" key="6">
    <source>
        <dbReference type="SAM" id="Phobius"/>
    </source>
</evidence>
<keyword evidence="3 6" id="KW-0812">Transmembrane</keyword>
<keyword evidence="2" id="KW-0813">Transport</keyword>
<feature type="transmembrane region" description="Helical" evidence="6">
    <location>
        <begin position="413"/>
        <end position="435"/>
    </location>
</feature>
<comment type="subcellular location">
    <subcellularLocation>
        <location evidence="1">Membrane</location>
        <topology evidence="1">Multi-pass membrane protein</topology>
    </subcellularLocation>
</comment>
<dbReference type="InterPro" id="IPR036259">
    <property type="entry name" value="MFS_trans_sf"/>
</dbReference>
<sequence>MRDRLAAAFATYLNRRMLTLLALGFSSGLPAPLVFSNLSIWLRDEGVSRTDIGLFALAATPYAINFLWAPLIDHLRLPWLTDRFGRRRGWALATQIALIGAILWMSYSAPAQHLWMMAVATLLVTTASATQDIVIDAYRIDSLTPEQYGAGSAVAIWGWHLGGTLVGGAGGLLLAGQFGWQASYQILALAVLVGVLAILASPEPVRAIPRRVAEEEAAVRARLAGRLPAGAAAVAAWLYNAVVAPFAEFMRRDGWLLVLVFVFVFKFGDAMLGRMSGVFYRELGFSLETIAEVSKVYGFAANMVGVFLGGVLAARIGVLRALFVAGFLTAATNLTYSALAVVGQQKWMLAVAVVSDSFTTGLVTVAFVAYLSGLCNVAYTATQYALLASLGNLSRIWLSASAGYMVDRLDGDWATFFTFTAGLALLGLPLLLWLMRRFPSHVAARGASGAGEGAPAA</sequence>
<feature type="transmembrane region" description="Helical" evidence="6">
    <location>
        <begin position="90"/>
        <end position="107"/>
    </location>
</feature>
<feature type="transmembrane region" description="Helical" evidence="6">
    <location>
        <begin position="182"/>
        <end position="202"/>
    </location>
</feature>
<evidence type="ECO:0000256" key="5">
    <source>
        <dbReference type="ARBA" id="ARBA00023136"/>
    </source>
</evidence>
<comment type="caution">
    <text evidence="8">The sequence shown here is derived from an EMBL/GenBank/DDBJ whole genome shotgun (WGS) entry which is preliminary data.</text>
</comment>
<name>A0ABR9BA26_9RHOO</name>
<keyword evidence="4 6" id="KW-1133">Transmembrane helix</keyword>
<feature type="transmembrane region" description="Helical" evidence="6">
    <location>
        <begin position="52"/>
        <end position="69"/>
    </location>
</feature>
<feature type="transmembrane region" description="Helical" evidence="6">
    <location>
        <begin position="296"/>
        <end position="316"/>
    </location>
</feature>
<reference evidence="9" key="1">
    <citation type="submission" date="2023-07" db="EMBL/GenBank/DDBJ databases">
        <title>Thauera sp. CAU 1555 isolated from sand of Yaerae Beach.</title>
        <authorList>
            <person name="Kim W."/>
        </authorList>
    </citation>
    <scope>NUCLEOTIDE SEQUENCE [LARGE SCALE GENOMIC DNA]</scope>
    <source>
        <strain evidence="9">CAU 1555</strain>
    </source>
</reference>
<evidence type="ECO:0000256" key="3">
    <source>
        <dbReference type="ARBA" id="ARBA00022692"/>
    </source>
</evidence>
<dbReference type="PROSITE" id="PS50850">
    <property type="entry name" value="MFS"/>
    <property type="match status" value="1"/>
</dbReference>
<evidence type="ECO:0000256" key="1">
    <source>
        <dbReference type="ARBA" id="ARBA00004141"/>
    </source>
</evidence>
<dbReference type="InterPro" id="IPR011701">
    <property type="entry name" value="MFS"/>
</dbReference>
<evidence type="ECO:0000313" key="8">
    <source>
        <dbReference type="EMBL" id="MBD8503177.1"/>
    </source>
</evidence>
<dbReference type="Gene3D" id="1.20.1250.20">
    <property type="entry name" value="MFS general substrate transporter like domains"/>
    <property type="match status" value="2"/>
</dbReference>
<dbReference type="SUPFAM" id="SSF103473">
    <property type="entry name" value="MFS general substrate transporter"/>
    <property type="match status" value="1"/>
</dbReference>
<dbReference type="PANTHER" id="PTHR12778">
    <property type="entry name" value="SOLUTE CARRIER FAMILY 33 ACETYL-COA TRANSPORTER -RELATED"/>
    <property type="match status" value="1"/>
</dbReference>
<keyword evidence="9" id="KW-1185">Reference proteome</keyword>
<dbReference type="PANTHER" id="PTHR12778:SF10">
    <property type="entry name" value="MAJOR FACILITATOR SUPERFAMILY DOMAIN-CONTAINING PROTEIN 3"/>
    <property type="match status" value="1"/>
</dbReference>
<feature type="transmembrane region" description="Helical" evidence="6">
    <location>
        <begin position="322"/>
        <end position="342"/>
    </location>
</feature>
<protein>
    <submittedName>
        <fullName evidence="8">MFS transporter</fullName>
    </submittedName>
</protein>
<evidence type="ECO:0000313" key="9">
    <source>
        <dbReference type="Proteomes" id="UP000603602"/>
    </source>
</evidence>
<keyword evidence="5 6" id="KW-0472">Membrane</keyword>
<feature type="transmembrane region" description="Helical" evidence="6">
    <location>
        <begin position="156"/>
        <end position="176"/>
    </location>
</feature>
<feature type="transmembrane region" description="Helical" evidence="6">
    <location>
        <begin position="254"/>
        <end position="275"/>
    </location>
</feature>
<feature type="transmembrane region" description="Helical" evidence="6">
    <location>
        <begin position="349"/>
        <end position="371"/>
    </location>
</feature>
<dbReference type="Proteomes" id="UP000603602">
    <property type="component" value="Unassembled WGS sequence"/>
</dbReference>
<feature type="transmembrane region" description="Helical" evidence="6">
    <location>
        <begin position="113"/>
        <end position="135"/>
    </location>
</feature>
<dbReference type="InterPro" id="IPR004752">
    <property type="entry name" value="AmpG_permease/AT-1"/>
</dbReference>
<proteinExistence type="predicted"/>
<feature type="domain" description="Major facilitator superfamily (MFS) profile" evidence="7">
    <location>
        <begin position="16"/>
        <end position="439"/>
    </location>
</feature>
<accession>A0ABR9BA26</accession>
<organism evidence="8 9">
    <name type="scientific">Thauera sedimentorum</name>
    <dbReference type="NCBI Taxonomy" id="2767595"/>
    <lineage>
        <taxon>Bacteria</taxon>
        <taxon>Pseudomonadati</taxon>
        <taxon>Pseudomonadota</taxon>
        <taxon>Betaproteobacteria</taxon>
        <taxon>Rhodocyclales</taxon>
        <taxon>Zoogloeaceae</taxon>
        <taxon>Thauera</taxon>
    </lineage>
</organism>
<gene>
    <name evidence="8" type="ORF">IFO67_09830</name>
</gene>
<evidence type="ECO:0000256" key="4">
    <source>
        <dbReference type="ARBA" id="ARBA00022989"/>
    </source>
</evidence>
<dbReference type="RefSeq" id="WP_187718033.1">
    <property type="nucleotide sequence ID" value="NZ_JACTAH010000002.1"/>
</dbReference>
<dbReference type="EMBL" id="JACYTO010000002">
    <property type="protein sequence ID" value="MBD8503177.1"/>
    <property type="molecule type" value="Genomic_DNA"/>
</dbReference>
<evidence type="ECO:0000256" key="2">
    <source>
        <dbReference type="ARBA" id="ARBA00022448"/>
    </source>
</evidence>
<evidence type="ECO:0000259" key="7">
    <source>
        <dbReference type="PROSITE" id="PS50850"/>
    </source>
</evidence>